<feature type="transmembrane region" description="Helical" evidence="7">
    <location>
        <begin position="46"/>
        <end position="65"/>
    </location>
</feature>
<evidence type="ECO:0000256" key="1">
    <source>
        <dbReference type="ARBA" id="ARBA00004651"/>
    </source>
</evidence>
<dbReference type="Pfam" id="PF13440">
    <property type="entry name" value="Polysacc_synt_3"/>
    <property type="match status" value="1"/>
</dbReference>
<evidence type="ECO:0000313" key="9">
    <source>
        <dbReference type="Proteomes" id="UP001057498"/>
    </source>
</evidence>
<comment type="subcellular location">
    <subcellularLocation>
        <location evidence="1">Cell membrane</location>
        <topology evidence="1">Multi-pass membrane protein</topology>
    </subcellularLocation>
</comment>
<evidence type="ECO:0000256" key="3">
    <source>
        <dbReference type="ARBA" id="ARBA00022475"/>
    </source>
</evidence>
<dbReference type="Proteomes" id="UP001057498">
    <property type="component" value="Chromosome"/>
</dbReference>
<evidence type="ECO:0000256" key="4">
    <source>
        <dbReference type="ARBA" id="ARBA00022692"/>
    </source>
</evidence>
<evidence type="ECO:0000256" key="6">
    <source>
        <dbReference type="ARBA" id="ARBA00023136"/>
    </source>
</evidence>
<evidence type="ECO:0000256" key="2">
    <source>
        <dbReference type="ARBA" id="ARBA00007430"/>
    </source>
</evidence>
<feature type="transmembrane region" description="Helical" evidence="7">
    <location>
        <begin position="86"/>
        <end position="104"/>
    </location>
</feature>
<accession>A0ABN6PFF6</accession>
<feature type="transmembrane region" description="Helical" evidence="7">
    <location>
        <begin position="110"/>
        <end position="131"/>
    </location>
</feature>
<dbReference type="PANTHER" id="PTHR30250:SF10">
    <property type="entry name" value="LIPOPOLYSACCHARIDE BIOSYNTHESIS PROTEIN WZXC"/>
    <property type="match status" value="1"/>
</dbReference>
<comment type="similarity">
    <text evidence="2">Belongs to the polysaccharide synthase family.</text>
</comment>
<proteinExistence type="inferred from homology"/>
<dbReference type="PANTHER" id="PTHR30250">
    <property type="entry name" value="PST FAMILY PREDICTED COLANIC ACID TRANSPORTER"/>
    <property type="match status" value="1"/>
</dbReference>
<gene>
    <name evidence="8" type="ORF">CATMQ487_00130</name>
</gene>
<feature type="transmembrane region" description="Helical" evidence="7">
    <location>
        <begin position="293"/>
        <end position="313"/>
    </location>
</feature>
<evidence type="ECO:0008006" key="10">
    <source>
        <dbReference type="Google" id="ProtNLM"/>
    </source>
</evidence>
<keyword evidence="5 7" id="KW-1133">Transmembrane helix</keyword>
<protein>
    <recommendedName>
        <fullName evidence="10">Polysaccharide biosynthesis protein</fullName>
    </recommendedName>
</protein>
<dbReference type="EMBL" id="AP025730">
    <property type="protein sequence ID" value="BDI03043.1"/>
    <property type="molecule type" value="Genomic_DNA"/>
</dbReference>
<evidence type="ECO:0000256" key="7">
    <source>
        <dbReference type="SAM" id="Phobius"/>
    </source>
</evidence>
<feature type="transmembrane region" description="Helical" evidence="7">
    <location>
        <begin position="333"/>
        <end position="353"/>
    </location>
</feature>
<reference evidence="8" key="1">
    <citation type="submission" date="2022-04" db="EMBL/GenBank/DDBJ databases">
        <title>Whole genome sequence of Sphaerotilus sp. FB-5.</title>
        <authorList>
            <person name="Takeda M."/>
            <person name="Narihara S."/>
            <person name="Akimoto M."/>
            <person name="Akimoto R."/>
            <person name="Nishiyashiki S."/>
            <person name="Murakami T."/>
        </authorList>
    </citation>
    <scope>NUCLEOTIDE SEQUENCE</scope>
    <source>
        <strain evidence="8">FB-5</strain>
    </source>
</reference>
<dbReference type="RefSeq" id="WP_251971369.1">
    <property type="nucleotide sequence ID" value="NZ_AP025730.1"/>
</dbReference>
<dbReference type="InterPro" id="IPR050833">
    <property type="entry name" value="Poly_Biosynth_Transport"/>
</dbReference>
<keyword evidence="6 7" id="KW-0472">Membrane</keyword>
<evidence type="ECO:0000313" key="8">
    <source>
        <dbReference type="EMBL" id="BDI03043.1"/>
    </source>
</evidence>
<feature type="transmembrane region" description="Helical" evidence="7">
    <location>
        <begin position="152"/>
        <end position="174"/>
    </location>
</feature>
<sequence>MSAGTRGLWKATLTLLAGGAFAQALPLLLGPLLTRLYSPEEFGAYHLFAAVAINLAVVACARYEFALPLALDDGEARALWRLCRRILAVVGALALLGGAGWALVAGHGWALWLGPAVAVGGVLSLASMAATRAQRFRALAVARVIQYSGASVAQFAAGWLHAGVQGLILAPVLAQAGAAWLLGRGATPKLAPGAAQPGLGETARRHRDFPLLNTPHAFLGALQDSLSLALIAAALGPAAAGFWGLALRYLKAPASLVGSAVSQALYPKLVVAGGSAGVPTAAGRTAVRQVMGLLALLALPLVGGLWWLGPWAFELAFGAGWRDAGLLARALALYVGAHFVAAPLAVVTMAWGAQAWALRLALWGQAAFVGALALGLHLGGLAGAGWAVSLAMLGYFGWYFWRLATWPLPEPVAAAAPPAGA</sequence>
<feature type="transmembrane region" description="Helical" evidence="7">
    <location>
        <begin position="384"/>
        <end position="401"/>
    </location>
</feature>
<keyword evidence="4 7" id="KW-0812">Transmembrane</keyword>
<keyword evidence="3" id="KW-1003">Cell membrane</keyword>
<feature type="transmembrane region" description="Helical" evidence="7">
    <location>
        <begin position="226"/>
        <end position="246"/>
    </location>
</feature>
<name>A0ABN6PFF6_9BURK</name>
<evidence type="ECO:0000256" key="5">
    <source>
        <dbReference type="ARBA" id="ARBA00022989"/>
    </source>
</evidence>
<organism evidence="8 9">
    <name type="scientific">Sphaerotilus microaerophilus</name>
    <dbReference type="NCBI Taxonomy" id="2914710"/>
    <lineage>
        <taxon>Bacteria</taxon>
        <taxon>Pseudomonadati</taxon>
        <taxon>Pseudomonadota</taxon>
        <taxon>Betaproteobacteria</taxon>
        <taxon>Burkholderiales</taxon>
        <taxon>Sphaerotilaceae</taxon>
        <taxon>Sphaerotilus</taxon>
    </lineage>
</organism>
<feature type="transmembrane region" description="Helical" evidence="7">
    <location>
        <begin position="360"/>
        <end position="378"/>
    </location>
</feature>
<keyword evidence="9" id="KW-1185">Reference proteome</keyword>